<comment type="caution">
    <text evidence="7">The sequence shown here is derived from an EMBL/GenBank/DDBJ whole genome shotgun (WGS) entry which is preliminary data.</text>
</comment>
<dbReference type="GO" id="GO:0005737">
    <property type="term" value="C:cytoplasm"/>
    <property type="evidence" value="ECO:0007669"/>
    <property type="project" value="UniProtKB-SubCell"/>
</dbReference>
<dbReference type="PROSITE" id="PS51203">
    <property type="entry name" value="CS"/>
    <property type="match status" value="1"/>
</dbReference>
<proteinExistence type="predicted"/>
<sequence>MATVFELKVDRNLIDTTFEGYKLNLEKLSIEENKLPKSITHIQPGDEYYSVHHAKVFGLHNHLIKDPWNENSAYFVAEGSIFHTSVYSNTSINSGVTEVWEFPALGTVGNKGRYNYTMRFASAGVCVASDGAGSLYLVHTGDRRGEMKWKLEYSFSPIPNKKPFSVIHALHDLESPDFIGLHCLLLRVEQREDVEIHVPLPKAEDSSFVTLVEWVTFDYDGATGWSWGRIRRLAFSKGVDFASLLPKGESVAFIAQEPFAMVYDSLKPPEIEMKELEEEKESKPDYLWFQTPEDVTVYFNLPSGAIRQHINFEVHPRQIHVSFKGSPLLEGELGGICQPDASTYVLSDQKLEILLTKASGTEKWKQVVLGDSRGEETIDPSVAADIHDKLAHLTSEKIIGEDEVTQRRGFNSEQLEECDLYPAAFSFFCRMNGENHNITHRASVGSYQILFWNQTLPDMPPAVCLRYDVDGIVWQPEDVDQTTNTWKIEHVATFPALGYVQASKEQRKFTVCPEDYSYAVICDSVRHVYIYHQPSALASELRNRKNSKRVSHVARQQVVALEGNENILGIHATTKSILVITESSLYTIKL</sequence>
<dbReference type="Proteomes" id="UP001187531">
    <property type="component" value="Unassembled WGS sequence"/>
</dbReference>
<dbReference type="Gene3D" id="2.60.40.790">
    <property type="match status" value="1"/>
</dbReference>
<evidence type="ECO:0000256" key="5">
    <source>
        <dbReference type="ARBA" id="ARBA00023242"/>
    </source>
</evidence>
<organism evidence="7 8">
    <name type="scientific">Artemia franciscana</name>
    <name type="common">Brine shrimp</name>
    <name type="synonym">Artemia sanfranciscana</name>
    <dbReference type="NCBI Taxonomy" id="6661"/>
    <lineage>
        <taxon>Eukaryota</taxon>
        <taxon>Metazoa</taxon>
        <taxon>Ecdysozoa</taxon>
        <taxon>Arthropoda</taxon>
        <taxon>Crustacea</taxon>
        <taxon>Branchiopoda</taxon>
        <taxon>Anostraca</taxon>
        <taxon>Artemiidae</taxon>
        <taxon>Artemia</taxon>
    </lineage>
</organism>
<feature type="domain" description="CS" evidence="6">
    <location>
        <begin position="281"/>
        <end position="368"/>
    </location>
</feature>
<name>A0AA88I4Z1_ARTSF</name>
<dbReference type="InterPro" id="IPR037895">
    <property type="entry name" value="NUDCD1"/>
</dbReference>
<keyword evidence="5" id="KW-0539">Nucleus</keyword>
<reference evidence="7" key="1">
    <citation type="submission" date="2023-07" db="EMBL/GenBank/DDBJ databases">
        <title>Chromosome-level genome assembly of Artemia franciscana.</title>
        <authorList>
            <person name="Jo E."/>
        </authorList>
    </citation>
    <scope>NUCLEOTIDE SEQUENCE</scope>
    <source>
        <tissue evidence="7">Whole body</tissue>
    </source>
</reference>
<dbReference type="PANTHER" id="PTHR21664:SF1">
    <property type="entry name" value="NUDC DOMAIN-CONTAINING PROTEIN 1"/>
    <property type="match status" value="1"/>
</dbReference>
<dbReference type="InterPro" id="IPR007052">
    <property type="entry name" value="CS_dom"/>
</dbReference>
<dbReference type="SUPFAM" id="SSF49764">
    <property type="entry name" value="HSP20-like chaperones"/>
    <property type="match status" value="1"/>
</dbReference>
<dbReference type="InterPro" id="IPR008978">
    <property type="entry name" value="HSP20-like_chaperone"/>
</dbReference>
<dbReference type="AlphaFoldDB" id="A0AA88I4Z1"/>
<evidence type="ECO:0000259" key="6">
    <source>
        <dbReference type="PROSITE" id="PS51203"/>
    </source>
</evidence>
<evidence type="ECO:0000256" key="4">
    <source>
        <dbReference type="ARBA" id="ARBA00022490"/>
    </source>
</evidence>
<accession>A0AA88I4Z1</accession>
<evidence type="ECO:0000256" key="3">
    <source>
        <dbReference type="ARBA" id="ARBA00018915"/>
    </source>
</evidence>
<dbReference type="Pfam" id="PF04969">
    <property type="entry name" value="CS"/>
    <property type="match status" value="1"/>
</dbReference>
<dbReference type="EMBL" id="JAVRJZ010000006">
    <property type="protein sequence ID" value="KAK2721278.1"/>
    <property type="molecule type" value="Genomic_DNA"/>
</dbReference>
<dbReference type="PANTHER" id="PTHR21664">
    <property type="entry name" value="CHRONIC MYELOGENOUS LEUKEMIA TUMOR ANTIGEN 66"/>
    <property type="match status" value="1"/>
</dbReference>
<dbReference type="GO" id="GO:0005634">
    <property type="term" value="C:nucleus"/>
    <property type="evidence" value="ECO:0007669"/>
    <property type="project" value="UniProtKB-SubCell"/>
</dbReference>
<protein>
    <recommendedName>
        <fullName evidence="3">NudC domain-containing protein 1</fullName>
    </recommendedName>
</protein>
<dbReference type="CDD" id="cd06467">
    <property type="entry name" value="p23_NUDC_like"/>
    <property type="match status" value="1"/>
</dbReference>
<evidence type="ECO:0000313" key="8">
    <source>
        <dbReference type="Proteomes" id="UP001187531"/>
    </source>
</evidence>
<comment type="subcellular location">
    <subcellularLocation>
        <location evidence="2">Cytoplasm</location>
    </subcellularLocation>
    <subcellularLocation>
        <location evidence="1">Nucleus</location>
    </subcellularLocation>
</comment>
<evidence type="ECO:0000256" key="2">
    <source>
        <dbReference type="ARBA" id="ARBA00004496"/>
    </source>
</evidence>
<gene>
    <name evidence="7" type="ORF">QYM36_003531</name>
</gene>
<keyword evidence="8" id="KW-1185">Reference proteome</keyword>
<keyword evidence="4" id="KW-0963">Cytoplasm</keyword>
<evidence type="ECO:0000313" key="7">
    <source>
        <dbReference type="EMBL" id="KAK2721278.1"/>
    </source>
</evidence>
<evidence type="ECO:0000256" key="1">
    <source>
        <dbReference type="ARBA" id="ARBA00004123"/>
    </source>
</evidence>